<reference evidence="2 3" key="1">
    <citation type="submission" date="2019-09" db="EMBL/GenBank/DDBJ databases">
        <title>Genomes of Cryomorphaceae.</title>
        <authorList>
            <person name="Bowman J.P."/>
        </authorList>
    </citation>
    <scope>NUCLEOTIDE SEQUENCE [LARGE SCALE GENOMIC DNA]</scope>
    <source>
        <strain evidence="2 3">KCTC 52047</strain>
    </source>
</reference>
<dbReference type="AlphaFoldDB" id="A0A6N6M6U6"/>
<keyword evidence="3" id="KW-1185">Reference proteome</keyword>
<name>A0A6N6M6U6_9FLAO</name>
<organism evidence="2 3">
    <name type="scientific">Salibacter halophilus</name>
    <dbReference type="NCBI Taxonomy" id="1803916"/>
    <lineage>
        <taxon>Bacteria</taxon>
        <taxon>Pseudomonadati</taxon>
        <taxon>Bacteroidota</taxon>
        <taxon>Flavobacteriia</taxon>
        <taxon>Flavobacteriales</taxon>
        <taxon>Salibacteraceae</taxon>
        <taxon>Salibacter</taxon>
    </lineage>
</organism>
<dbReference type="EMBL" id="WACR01000008">
    <property type="protein sequence ID" value="KAB1063449.1"/>
    <property type="molecule type" value="Genomic_DNA"/>
</dbReference>
<gene>
    <name evidence="2" type="ORF">F3059_10290</name>
</gene>
<dbReference type="PROSITE" id="PS51257">
    <property type="entry name" value="PROKAR_LIPOPROTEIN"/>
    <property type="match status" value="1"/>
</dbReference>
<keyword evidence="1" id="KW-0732">Signal</keyword>
<evidence type="ECO:0000313" key="2">
    <source>
        <dbReference type="EMBL" id="KAB1063449.1"/>
    </source>
</evidence>
<feature type="chain" id="PRO_5027118939" evidence="1">
    <location>
        <begin position="23"/>
        <end position="70"/>
    </location>
</feature>
<feature type="signal peptide" evidence="1">
    <location>
        <begin position="1"/>
        <end position="22"/>
    </location>
</feature>
<dbReference type="RefSeq" id="WP_151168913.1">
    <property type="nucleotide sequence ID" value="NZ_WACR01000008.1"/>
</dbReference>
<accession>A0A6N6M6U6</accession>
<sequence>MNKWFVILFAAFLLIGSTSSCKKCYNCRKKIVVEINNQEVETDEYYEEDVCTSEEKDDLERDGFRCSSKR</sequence>
<evidence type="ECO:0000313" key="3">
    <source>
        <dbReference type="Proteomes" id="UP000435357"/>
    </source>
</evidence>
<protein>
    <submittedName>
        <fullName evidence="2">Uncharacterized protein</fullName>
    </submittedName>
</protein>
<comment type="caution">
    <text evidence="2">The sequence shown here is derived from an EMBL/GenBank/DDBJ whole genome shotgun (WGS) entry which is preliminary data.</text>
</comment>
<evidence type="ECO:0000256" key="1">
    <source>
        <dbReference type="SAM" id="SignalP"/>
    </source>
</evidence>
<dbReference type="Proteomes" id="UP000435357">
    <property type="component" value="Unassembled WGS sequence"/>
</dbReference>
<proteinExistence type="predicted"/>